<accession>A0AAN5CBR1</accession>
<evidence type="ECO:0000256" key="1">
    <source>
        <dbReference type="SAM" id="SignalP"/>
    </source>
</evidence>
<dbReference type="Gene3D" id="1.25.10.10">
    <property type="entry name" value="Leucine-rich Repeat Variant"/>
    <property type="match status" value="1"/>
</dbReference>
<dbReference type="GO" id="GO:0005783">
    <property type="term" value="C:endoplasmic reticulum"/>
    <property type="evidence" value="ECO:0007669"/>
    <property type="project" value="TreeGrafter"/>
</dbReference>
<reference evidence="3" key="1">
    <citation type="submission" date="2022-10" db="EMBL/GenBank/DDBJ databases">
        <title>Genome assembly of Pristionchus species.</title>
        <authorList>
            <person name="Yoshida K."/>
            <person name="Sommer R.J."/>
        </authorList>
    </citation>
    <scope>NUCLEOTIDE SEQUENCE [LARGE SCALE GENOMIC DNA]</scope>
    <source>
        <strain evidence="3">RS5460</strain>
    </source>
</reference>
<dbReference type="PANTHER" id="PTHR19316">
    <property type="entry name" value="PROTEIN FOLDING REGULATOR"/>
    <property type="match status" value="1"/>
</dbReference>
<protein>
    <submittedName>
        <fullName evidence="2">Uncharacterized protein</fullName>
    </submittedName>
</protein>
<dbReference type="AlphaFoldDB" id="A0AAN5CBR1"/>
<evidence type="ECO:0000313" key="2">
    <source>
        <dbReference type="EMBL" id="GMR37352.1"/>
    </source>
</evidence>
<organism evidence="2 3">
    <name type="scientific">Pristionchus mayeri</name>
    <dbReference type="NCBI Taxonomy" id="1317129"/>
    <lineage>
        <taxon>Eukaryota</taxon>
        <taxon>Metazoa</taxon>
        <taxon>Ecdysozoa</taxon>
        <taxon>Nematoda</taxon>
        <taxon>Chromadorea</taxon>
        <taxon>Rhabditida</taxon>
        <taxon>Rhabditina</taxon>
        <taxon>Diplogasteromorpha</taxon>
        <taxon>Diplogasteroidea</taxon>
        <taxon>Neodiplogasteridae</taxon>
        <taxon>Pristionchus</taxon>
    </lineage>
</organism>
<feature type="chain" id="PRO_5042954498" evidence="1">
    <location>
        <begin position="19"/>
        <end position="357"/>
    </location>
</feature>
<feature type="signal peptide" evidence="1">
    <location>
        <begin position="1"/>
        <end position="18"/>
    </location>
</feature>
<dbReference type="Proteomes" id="UP001328107">
    <property type="component" value="Unassembled WGS sequence"/>
</dbReference>
<gene>
    <name evidence="2" type="ORF">PMAYCL1PPCAC_07547</name>
</gene>
<name>A0AAN5CBR1_9BILA</name>
<comment type="caution">
    <text evidence="2">The sequence shown here is derived from an EMBL/GenBank/DDBJ whole genome shotgun (WGS) entry which is preliminary data.</text>
</comment>
<keyword evidence="3" id="KW-1185">Reference proteome</keyword>
<proteinExistence type="predicted"/>
<dbReference type="InterPro" id="IPR050693">
    <property type="entry name" value="Hsp70_NEF-Inhibitors"/>
</dbReference>
<evidence type="ECO:0000313" key="3">
    <source>
        <dbReference type="Proteomes" id="UP001328107"/>
    </source>
</evidence>
<dbReference type="InterPro" id="IPR016024">
    <property type="entry name" value="ARM-type_fold"/>
</dbReference>
<sequence>FFYIVFTFLYCSFNSCQMSNGSVPLQYWNALLGITTKATAEYNDAHPTQQIKCDEKAGPLSDESRTWLESALRELVNSTDPGKILDGVMGSLLRYATTTELEEGDIEKVMDLGLRLEDLLQYADLAGKFHRMGGFEIIIRFLNYSNYPQLRSTGCQMLITMCENNPQAQNLVIAHPLFNHIFDLLCDAKQDSTFRYKLLGTVSAIVRSHAPAFDAFTGINGHSKMREVAISTENEERVAHKAARILASIAYTYRDDPARKNALKETIGQVYAVLSSRRDGEDTAELSYIREFLLTDILSREVSGNTKKDLLKALKAEEKKQFDEPVRFYPSFLFDGLVMIMLTRHCYRGSNKWSGYC</sequence>
<dbReference type="PANTHER" id="PTHR19316:SF18">
    <property type="entry name" value="HSP70-BINDING PROTEIN 1"/>
    <property type="match status" value="1"/>
</dbReference>
<dbReference type="GO" id="GO:0000774">
    <property type="term" value="F:adenyl-nucleotide exchange factor activity"/>
    <property type="evidence" value="ECO:0007669"/>
    <property type="project" value="TreeGrafter"/>
</dbReference>
<feature type="non-terminal residue" evidence="2">
    <location>
        <position position="1"/>
    </location>
</feature>
<keyword evidence="1" id="KW-0732">Signal</keyword>
<dbReference type="SUPFAM" id="SSF48371">
    <property type="entry name" value="ARM repeat"/>
    <property type="match status" value="1"/>
</dbReference>
<dbReference type="InterPro" id="IPR011989">
    <property type="entry name" value="ARM-like"/>
</dbReference>
<dbReference type="EMBL" id="BTRK01000002">
    <property type="protein sequence ID" value="GMR37352.1"/>
    <property type="molecule type" value="Genomic_DNA"/>
</dbReference>